<dbReference type="RefSeq" id="WP_150971299.1">
    <property type="nucleotide sequence ID" value="NZ_VZDO01000013.1"/>
</dbReference>
<dbReference type="Gene3D" id="3.40.50.12580">
    <property type="match status" value="1"/>
</dbReference>
<protein>
    <recommendedName>
        <fullName evidence="3">Glycosyl transferase</fullName>
    </recommendedName>
</protein>
<reference evidence="1 2" key="1">
    <citation type="submission" date="2019-09" db="EMBL/GenBank/DDBJ databases">
        <title>YIM 132180 draft genome.</title>
        <authorList>
            <person name="Zhang K."/>
        </authorList>
    </citation>
    <scope>NUCLEOTIDE SEQUENCE [LARGE SCALE GENOMIC DNA]</scope>
    <source>
        <strain evidence="1 2">YIM 132180</strain>
    </source>
</reference>
<evidence type="ECO:0000313" key="1">
    <source>
        <dbReference type="EMBL" id="KAB0678512.1"/>
    </source>
</evidence>
<gene>
    <name evidence="1" type="ORF">F6X38_15920</name>
</gene>
<dbReference type="InterPro" id="IPR043148">
    <property type="entry name" value="TagF_C"/>
</dbReference>
<evidence type="ECO:0000313" key="2">
    <source>
        <dbReference type="Proteomes" id="UP000432089"/>
    </source>
</evidence>
<accession>A0A7V7TVN6</accession>
<evidence type="ECO:0008006" key="3">
    <source>
        <dbReference type="Google" id="ProtNLM"/>
    </source>
</evidence>
<dbReference type="EMBL" id="VZDO01000013">
    <property type="protein sequence ID" value="KAB0678512.1"/>
    <property type="molecule type" value="Genomic_DNA"/>
</dbReference>
<proteinExistence type="predicted"/>
<sequence length="571" mass="63180">MDENAPRTPADDQSRPMRVCFFFNAQRHQLLHGIATAAALARRSGFEVHVLSPSPEHIEYAKRAVERLGGAPIVFSVAAPMLAYAIRQMTGAAVPPKVLSLGLLARHLDRFDAIAVPERTSLVLKRIGAPSPRYIHLDHGAGDRAAGFDPRIARFDIALMAGRKHHERLLRHGLIRPENCAIVGYPKFEAADAVRDPDWSPFDGTRPIVLYNPHFTRLGSWQEFGLPLLRAFAEQDRYDLVVAPHVRMLDGRRKRRQWAAMTEEFARNPHIHLDPGSDRSIDMTYTMLADVYVGDVSSQIYEFLRTPRPCLFLDPHAVAWEADENYAHWRFGPVVRSTLALVAAVDEARATHPEFVEVQQRGFDTTFERSGLPASERAATAIAEHLDDARRHRAAPSRAVPAWRRMQRVAAIVLALGTGWLAHDIAGPLATPANASDFIDDAVMSHRATLIRADMISQPEVTDYDRAELEKATGVAMPGLPADWKVLDVQVYPSDAGPSVQVSAETTKGERFSVFGMKADTPGGTKPSLDRRQADSVAYWEEGDLAFAIVGSMDAKRLLQLAADLDPDDAS</sequence>
<keyword evidence="2" id="KW-1185">Reference proteome</keyword>
<comment type="caution">
    <text evidence="1">The sequence shown here is derived from an EMBL/GenBank/DDBJ whole genome shotgun (WGS) entry which is preliminary data.</text>
</comment>
<dbReference type="AlphaFoldDB" id="A0A7V7TVN6"/>
<name>A0A7V7TVN6_9HYPH</name>
<dbReference type="Proteomes" id="UP000432089">
    <property type="component" value="Unassembled WGS sequence"/>
</dbReference>
<organism evidence="1 2">
    <name type="scientific">Plantimonas leprariae</name>
    <dbReference type="NCBI Taxonomy" id="2615207"/>
    <lineage>
        <taxon>Bacteria</taxon>
        <taxon>Pseudomonadati</taxon>
        <taxon>Pseudomonadota</taxon>
        <taxon>Alphaproteobacteria</taxon>
        <taxon>Hyphomicrobiales</taxon>
        <taxon>Aurantimonadaceae</taxon>
        <taxon>Plantimonas</taxon>
    </lineage>
</organism>
<dbReference type="SUPFAM" id="SSF53756">
    <property type="entry name" value="UDP-Glycosyltransferase/glycogen phosphorylase"/>
    <property type="match status" value="1"/>
</dbReference>